<dbReference type="RefSeq" id="XP_034238261.1">
    <property type="nucleotide sequence ID" value="XM_034382370.1"/>
</dbReference>
<dbReference type="GeneID" id="117643453"/>
<sequence length="139" mass="15205">MGGRDETQLDPTTTPPNNANERRATRLRVFTRRTALSTHAAMNPIYLPCICNSPFHPDASTHAAVKHRLNSDLEGTGLVAKSLYCSVYRQGQGSIPTYCVWSAMLGRGLVMQMGTITILRVKCQATSPLAAPSQGLYFH</sequence>
<feature type="compositionally biased region" description="Polar residues" evidence="1">
    <location>
        <begin position="9"/>
        <end position="19"/>
    </location>
</feature>
<evidence type="ECO:0000313" key="2">
    <source>
        <dbReference type="Proteomes" id="UP000515158"/>
    </source>
</evidence>
<reference evidence="3" key="1">
    <citation type="submission" date="2025-08" db="UniProtKB">
        <authorList>
            <consortium name="RefSeq"/>
        </authorList>
    </citation>
    <scope>IDENTIFICATION</scope>
    <source>
        <tissue evidence="3">Total insect</tissue>
    </source>
</reference>
<dbReference type="Proteomes" id="UP000515158">
    <property type="component" value="Unplaced"/>
</dbReference>
<organism evidence="3">
    <name type="scientific">Thrips palmi</name>
    <name type="common">Melon thrips</name>
    <dbReference type="NCBI Taxonomy" id="161013"/>
    <lineage>
        <taxon>Eukaryota</taxon>
        <taxon>Metazoa</taxon>
        <taxon>Ecdysozoa</taxon>
        <taxon>Arthropoda</taxon>
        <taxon>Hexapoda</taxon>
        <taxon>Insecta</taxon>
        <taxon>Pterygota</taxon>
        <taxon>Neoptera</taxon>
        <taxon>Paraneoptera</taxon>
        <taxon>Thysanoptera</taxon>
        <taxon>Terebrantia</taxon>
        <taxon>Thripoidea</taxon>
        <taxon>Thripidae</taxon>
        <taxon>Thrips</taxon>
    </lineage>
</organism>
<evidence type="ECO:0000256" key="1">
    <source>
        <dbReference type="SAM" id="MobiDB-lite"/>
    </source>
</evidence>
<name>A0A6P8YN46_THRPL</name>
<keyword evidence="2" id="KW-1185">Reference proteome</keyword>
<accession>A0A6P8YN46</accession>
<gene>
    <name evidence="3" type="primary">LOC117643453</name>
</gene>
<protein>
    <submittedName>
        <fullName evidence="3">Uncharacterized protein LOC117643453 isoform X2</fullName>
    </submittedName>
</protein>
<dbReference type="AlphaFoldDB" id="A0A6P8YN46"/>
<feature type="region of interest" description="Disordered" evidence="1">
    <location>
        <begin position="1"/>
        <end position="22"/>
    </location>
</feature>
<proteinExistence type="predicted"/>
<evidence type="ECO:0000313" key="3">
    <source>
        <dbReference type="RefSeq" id="XP_034238261.1"/>
    </source>
</evidence>